<dbReference type="PANTHER" id="PTHR46383">
    <property type="entry name" value="ASPARTATE AMINOTRANSFERASE"/>
    <property type="match status" value="1"/>
</dbReference>
<dbReference type="RefSeq" id="WP_002710682.1">
    <property type="nucleotide sequence ID" value="NZ_JH651384.1"/>
</dbReference>
<name>A0A656HP43_THINJ</name>
<evidence type="ECO:0000259" key="7">
    <source>
        <dbReference type="Pfam" id="PF00155"/>
    </source>
</evidence>
<evidence type="ECO:0000256" key="3">
    <source>
        <dbReference type="ARBA" id="ARBA00022576"/>
    </source>
</evidence>
<evidence type="ECO:0000256" key="5">
    <source>
        <dbReference type="ARBA" id="ARBA00022898"/>
    </source>
</evidence>
<reference evidence="9" key="1">
    <citation type="journal article" date="2011" name="Stand. Genomic Sci.">
        <title>Genome sequence of the filamentous, gliding Thiothrix nivea neotype strain (JP2(T)).</title>
        <authorList>
            <person name="Lapidus A."/>
            <person name="Nolan M."/>
            <person name="Lucas S."/>
            <person name="Glavina Del Rio T."/>
            <person name="Tice H."/>
            <person name="Cheng J.F."/>
            <person name="Tapia R."/>
            <person name="Han C."/>
            <person name="Goodwin L."/>
            <person name="Pitluck S."/>
            <person name="Liolios K."/>
            <person name="Pagani I."/>
            <person name="Ivanova N."/>
            <person name="Huntemann M."/>
            <person name="Mavromatis K."/>
            <person name="Mikhailova N."/>
            <person name="Pati A."/>
            <person name="Chen A."/>
            <person name="Palaniappan K."/>
            <person name="Land M."/>
            <person name="Brambilla E.M."/>
            <person name="Rohde M."/>
            <person name="Abt B."/>
            <person name="Verbarg S."/>
            <person name="Goker M."/>
            <person name="Bristow J."/>
            <person name="Eisen J.A."/>
            <person name="Markowitz V."/>
            <person name="Hugenholtz P."/>
            <person name="Kyrpides N.C."/>
            <person name="Klenk H.P."/>
            <person name="Woyke T."/>
        </authorList>
    </citation>
    <scope>NUCLEOTIDE SEQUENCE [LARGE SCALE GENOMIC DNA]</scope>
    <source>
        <strain evidence="9">ATCC 35100 / DSM 5205 / JP2</strain>
    </source>
</reference>
<comment type="cofactor">
    <cofactor evidence="1 6">
        <name>pyridoxal 5'-phosphate</name>
        <dbReference type="ChEBI" id="CHEBI:597326"/>
    </cofactor>
</comment>
<protein>
    <recommendedName>
        <fullName evidence="6">Aminotransferase</fullName>
        <ecNumber evidence="6">2.6.1.-</ecNumber>
    </recommendedName>
</protein>
<organism evidence="8 9">
    <name type="scientific">Thiothrix nivea (strain ATCC 35100 / DSM 5205 / JP2)</name>
    <dbReference type="NCBI Taxonomy" id="870187"/>
    <lineage>
        <taxon>Bacteria</taxon>
        <taxon>Pseudomonadati</taxon>
        <taxon>Pseudomonadota</taxon>
        <taxon>Gammaproteobacteria</taxon>
        <taxon>Thiotrichales</taxon>
        <taxon>Thiotrichaceae</taxon>
        <taxon>Thiothrix</taxon>
    </lineage>
</organism>
<dbReference type="Proteomes" id="UP000005317">
    <property type="component" value="Unassembled WGS sequence"/>
</dbReference>
<evidence type="ECO:0000256" key="4">
    <source>
        <dbReference type="ARBA" id="ARBA00022679"/>
    </source>
</evidence>
<feature type="domain" description="Aminotransferase class I/classII large" evidence="7">
    <location>
        <begin position="60"/>
        <end position="361"/>
    </location>
</feature>
<dbReference type="EC" id="2.6.1.-" evidence="6"/>
<gene>
    <name evidence="8" type="ORF">Thini_4333</name>
</gene>
<dbReference type="GO" id="GO:0030170">
    <property type="term" value="F:pyridoxal phosphate binding"/>
    <property type="evidence" value="ECO:0007669"/>
    <property type="project" value="InterPro"/>
</dbReference>
<dbReference type="GO" id="GO:0006520">
    <property type="term" value="P:amino acid metabolic process"/>
    <property type="evidence" value="ECO:0007669"/>
    <property type="project" value="InterPro"/>
</dbReference>
<dbReference type="GO" id="GO:0008483">
    <property type="term" value="F:transaminase activity"/>
    <property type="evidence" value="ECO:0007669"/>
    <property type="project" value="UniProtKB-KW"/>
</dbReference>
<dbReference type="EMBL" id="JH651384">
    <property type="protein sequence ID" value="EIJ36815.1"/>
    <property type="molecule type" value="Genomic_DNA"/>
</dbReference>
<evidence type="ECO:0000313" key="9">
    <source>
        <dbReference type="Proteomes" id="UP000005317"/>
    </source>
</evidence>
<keyword evidence="4 6" id="KW-0808">Transferase</keyword>
<dbReference type="OrthoDB" id="9809616at2"/>
<dbReference type="PROSITE" id="PS00105">
    <property type="entry name" value="AA_TRANSFER_CLASS_1"/>
    <property type="match status" value="1"/>
</dbReference>
<accession>A0A656HP43</accession>
<dbReference type="Pfam" id="PF00155">
    <property type="entry name" value="Aminotran_1_2"/>
    <property type="match status" value="1"/>
</dbReference>
<dbReference type="CDD" id="cd00609">
    <property type="entry name" value="AAT_like"/>
    <property type="match status" value="1"/>
</dbReference>
<keyword evidence="9" id="KW-1185">Reference proteome</keyword>
<dbReference type="InterPro" id="IPR015421">
    <property type="entry name" value="PyrdxlP-dep_Trfase_major"/>
</dbReference>
<dbReference type="Gene3D" id="3.40.640.10">
    <property type="entry name" value="Type I PLP-dependent aspartate aminotransferase-like (Major domain)"/>
    <property type="match status" value="1"/>
</dbReference>
<dbReference type="InterPro" id="IPR004838">
    <property type="entry name" value="NHTrfase_class1_PyrdxlP-BS"/>
</dbReference>
<comment type="similarity">
    <text evidence="2 6">Belongs to the class-I pyridoxal-phosphate-dependent aminotransferase family.</text>
</comment>
<sequence>MFNNYRSYPSLAMDEVMDVFEQVDHQRQEPINFGKGVSCFNPFDYVDVCLNGENLGRHVGYGDINGLESLRHAICRYYGEKFNYDLAPQRVCITDGASGALNIALAMLLETDGEIILPKSHYPAYKVLAQIFEARCILVPVRDDYCIDVEQLPRFITHKTRAILLNSPSNPHGAVLSADELEAISRLGVPVIFDEVYQSLPLGNEPIPSAIHCSDRHMLVNSLSKSLAIAGFRVGYLIVPESQVQLMTNVKAILNMCTSLPSQMLAEKLFRHWDELVGRHRQMLRGNWRTFEQTAKYFGLRLRSHPKAGFFALVDVAEANRDAMQVSHELARYHALGSTPGIDFQHYDNAFLRLNFACHPHQIKLGLARLANYLQCDERKPLPKPTPLPVGRTRHKHRILLPEKQFLGAAV</sequence>
<proteinExistence type="inferred from homology"/>
<dbReference type="InterPro" id="IPR015424">
    <property type="entry name" value="PyrdxlP-dep_Trfase"/>
</dbReference>
<dbReference type="InterPro" id="IPR050596">
    <property type="entry name" value="AspAT/PAT-like"/>
</dbReference>
<evidence type="ECO:0000256" key="6">
    <source>
        <dbReference type="RuleBase" id="RU000481"/>
    </source>
</evidence>
<dbReference type="AlphaFoldDB" id="A0A656HP43"/>
<dbReference type="SUPFAM" id="SSF53383">
    <property type="entry name" value="PLP-dependent transferases"/>
    <property type="match status" value="1"/>
</dbReference>
<evidence type="ECO:0000256" key="2">
    <source>
        <dbReference type="ARBA" id="ARBA00007441"/>
    </source>
</evidence>
<evidence type="ECO:0000256" key="1">
    <source>
        <dbReference type="ARBA" id="ARBA00001933"/>
    </source>
</evidence>
<dbReference type="InterPro" id="IPR004839">
    <property type="entry name" value="Aminotransferase_I/II_large"/>
</dbReference>
<evidence type="ECO:0000313" key="8">
    <source>
        <dbReference type="EMBL" id="EIJ36815.1"/>
    </source>
</evidence>
<dbReference type="PANTHER" id="PTHR46383:SF2">
    <property type="entry name" value="AMINOTRANSFERASE"/>
    <property type="match status" value="1"/>
</dbReference>
<keyword evidence="3 6" id="KW-0032">Aminotransferase</keyword>
<keyword evidence="5" id="KW-0663">Pyridoxal phosphate</keyword>